<evidence type="ECO:0000313" key="1">
    <source>
        <dbReference type="PIR" id="A60284"/>
    </source>
</evidence>
<feature type="non-terminal residue" evidence="1">
    <location>
        <position position="31"/>
    </location>
</feature>
<proteinExistence type="predicted"/>
<dbReference type="GO" id="GO:0004623">
    <property type="term" value="F:phospholipase A2 activity"/>
    <property type="evidence" value="ECO:0007669"/>
    <property type="project" value="UniProtKB-EC"/>
</dbReference>
<dbReference type="EC" id="3.1.1.4" evidence="1"/>
<feature type="non-terminal residue" evidence="1">
    <location>
        <position position="1"/>
    </location>
</feature>
<dbReference type="AlphaFoldDB" id="Q7M442"/>
<accession>Q7M442</accession>
<protein>
    <submittedName>
        <fullName evidence="1">Phospholipase A2 homolog</fullName>
        <ecNumber evidence="1">3.1.1.4</ecNumber>
    </submittedName>
</protein>
<sequence length="31" mass="3440">KYPLDSVVDQEVMTALCTSKGPKNKEKSDLD</sequence>
<dbReference type="PIR" id="A60284">
    <property type="entry name" value="A60284"/>
</dbReference>
<name>Q7M442_SCHJA</name>
<reference evidence="1" key="1">
    <citation type="journal article" date="1991" name="Infect. Immun.">
        <title>Evidence that a 16-kilodalton integral membrane protein antigen from Schistosoma japonicum adult worms is a type A2 phospholipase.</title>
        <authorList>
            <person name="Rogers M.V."/>
            <person name="Henkle K.J."/>
            <person name="Herrmann V."/>
            <person name="McLaren D.J."/>
            <person name="Mitchell G.F."/>
        </authorList>
    </citation>
    <scope>NUCLEOTIDE SEQUENCE</scope>
</reference>
<organism evidence="1">
    <name type="scientific">Schistosoma japonicum</name>
    <name type="common">Blood fluke</name>
    <dbReference type="NCBI Taxonomy" id="6182"/>
    <lineage>
        <taxon>Eukaryota</taxon>
        <taxon>Metazoa</taxon>
        <taxon>Spiralia</taxon>
        <taxon>Lophotrochozoa</taxon>
        <taxon>Platyhelminthes</taxon>
        <taxon>Trematoda</taxon>
        <taxon>Digenea</taxon>
        <taxon>Strigeidida</taxon>
        <taxon>Schistosomatoidea</taxon>
        <taxon>Schistosomatidae</taxon>
        <taxon>Schistosoma</taxon>
    </lineage>
</organism>